<accession>A0ABQ1V4Z8</accession>
<proteinExistence type="predicted"/>
<keyword evidence="4" id="KW-1185">Reference proteome</keyword>
<name>A0ABQ1V4Z8_9BACT</name>
<reference evidence="4" key="1">
    <citation type="journal article" date="2019" name="Int. J. Syst. Evol. Microbiol.">
        <title>The Global Catalogue of Microorganisms (GCM) 10K type strain sequencing project: providing services to taxonomists for standard genome sequencing and annotation.</title>
        <authorList>
            <consortium name="The Broad Institute Genomics Platform"/>
            <consortium name="The Broad Institute Genome Sequencing Center for Infectious Disease"/>
            <person name="Wu L."/>
            <person name="Ma J."/>
        </authorList>
    </citation>
    <scope>NUCLEOTIDE SEQUENCE [LARGE SCALE GENOMIC DNA]</scope>
    <source>
        <strain evidence="4">CGMCC 1.15407</strain>
    </source>
</reference>
<keyword evidence="2" id="KW-0472">Membrane</keyword>
<keyword evidence="2" id="KW-0812">Transmembrane</keyword>
<evidence type="ECO:0000256" key="2">
    <source>
        <dbReference type="SAM" id="Phobius"/>
    </source>
</evidence>
<organism evidence="3 4">
    <name type="scientific">Echinicola rosea</name>
    <dbReference type="NCBI Taxonomy" id="1807691"/>
    <lineage>
        <taxon>Bacteria</taxon>
        <taxon>Pseudomonadati</taxon>
        <taxon>Bacteroidota</taxon>
        <taxon>Cytophagia</taxon>
        <taxon>Cytophagales</taxon>
        <taxon>Cyclobacteriaceae</taxon>
        <taxon>Echinicola</taxon>
    </lineage>
</organism>
<protein>
    <submittedName>
        <fullName evidence="3">Uncharacterized protein</fullName>
    </submittedName>
</protein>
<keyword evidence="1" id="KW-0175">Coiled coil</keyword>
<feature type="transmembrane region" description="Helical" evidence="2">
    <location>
        <begin position="687"/>
        <end position="707"/>
    </location>
</feature>
<feature type="coiled-coil region" evidence="1">
    <location>
        <begin position="559"/>
        <end position="673"/>
    </location>
</feature>
<evidence type="ECO:0000313" key="3">
    <source>
        <dbReference type="EMBL" id="GGF38492.1"/>
    </source>
</evidence>
<dbReference type="Proteomes" id="UP000647339">
    <property type="component" value="Unassembled WGS sequence"/>
</dbReference>
<dbReference type="RefSeq" id="WP_137402976.1">
    <property type="nucleotide sequence ID" value="NZ_BMIU01000014.1"/>
</dbReference>
<sequence>MKDFKNHIKILSALSVAASDTRRDTFISVVIRTLNEISSCERKDLAGYINEQFSFEPYQPELDEVVNFLLKEERIVEEKKILSLSAEEKETIDTQDVEARDQEKSRYQNFKNFIKDDLGHDLKGDQVKLLWDTFLEYLYNSFYEYGEDAIKTLHPHIKNGDGNSYYESVLSITMKNIDAPELQTLFKYVIERFPDFASTEDLNFLNDLAQKTLSFSSLGFQADVAQDTINHEIVDWTLYLDTNVLYSLLDLHSHPENEACKALIQLVRENKEHIKVKLRYSDITYKELGKKKADFDLLDDKLTDSSIKAMLKSENLDGFSKKFYEGLLENREGTIHPSEAIGLSQTTLKYKTIEIARNAKRIEHLGEDYINAKVQEFYKYINRKNEIKKEFYDSKKIPFHPIEKSEKQALHDITLRELLLESRLKEMKGEEVSLNSIKYFGVTLDDLLIQFDKSQIKDDNDVKSFPVFFKPSFLLNKLVRILPIQTKDYKKAFIKAVTSKGFHKDSSKSRDVLKIVNYLKSQGIDDERVVYNIISQDIFLEKYHKESQKEDFNQGEFIESELNREFRFFQEQLENTQKELALTTETANTRAKENQKLEAIKSILESDVQQYEKALEKVSKRVNSLEKTVDAASSQEKINFEAGEANAKAQREKEKAEILKKKLRVEIEDQIEKEKDADVRKWQRKTWWHLLWVIPCVFAALFFVLPLEQNPITNQANRYNTASAIMVPVILIFLYLIQNRLWNEGNIKARKENHKVSEGLRNKLRELE</sequence>
<dbReference type="EMBL" id="BMIU01000014">
    <property type="protein sequence ID" value="GGF38492.1"/>
    <property type="molecule type" value="Genomic_DNA"/>
</dbReference>
<keyword evidence="2" id="KW-1133">Transmembrane helix</keyword>
<evidence type="ECO:0000256" key="1">
    <source>
        <dbReference type="SAM" id="Coils"/>
    </source>
</evidence>
<feature type="transmembrane region" description="Helical" evidence="2">
    <location>
        <begin position="719"/>
        <end position="737"/>
    </location>
</feature>
<gene>
    <name evidence="3" type="ORF">GCM10011339_28880</name>
</gene>
<evidence type="ECO:0000313" key="4">
    <source>
        <dbReference type="Proteomes" id="UP000647339"/>
    </source>
</evidence>
<comment type="caution">
    <text evidence="3">The sequence shown here is derived from an EMBL/GenBank/DDBJ whole genome shotgun (WGS) entry which is preliminary data.</text>
</comment>